<sequence>MNHGRERNEWQFTCILFAPNSPEQNPVEDVWLQGKNFLRTFWHRLIG</sequence>
<evidence type="ECO:0000313" key="1">
    <source>
        <dbReference type="EMBL" id="APB33443.1"/>
    </source>
</evidence>
<gene>
    <name evidence="1" type="ORF">GlitD10_1123</name>
</gene>
<keyword evidence="2" id="KW-1185">Reference proteome</keyword>
<reference evidence="1 2" key="1">
    <citation type="submission" date="2016-10" db="EMBL/GenBank/DDBJ databases">
        <title>Description of Gloeomargarita lithophora gen. nov., sp. nov., a thylakoid-bearing basal-branching cyanobacterium with intracellular carbonates, and proposal for Gloeomargaritales ord. nov.</title>
        <authorList>
            <person name="Moreira D."/>
            <person name="Tavera R."/>
            <person name="Benzerara K."/>
            <person name="Skouri-Panet F."/>
            <person name="Couradeau E."/>
            <person name="Gerard E."/>
            <person name="Loussert C."/>
            <person name="Novelo E."/>
            <person name="Zivanovic Y."/>
            <person name="Lopez-Garcia P."/>
        </authorList>
    </citation>
    <scope>NUCLEOTIDE SEQUENCE [LARGE SCALE GENOMIC DNA]</scope>
    <source>
        <strain evidence="1 2">D10</strain>
    </source>
</reference>
<proteinExistence type="predicted"/>
<accession>A0A1J0ABY8</accession>
<name>A0A1J0ABY8_9CYAN</name>
<dbReference type="AlphaFoldDB" id="A0A1J0ABY8"/>
<organism evidence="1 2">
    <name type="scientific">Gloeomargarita lithophora Alchichica-D10</name>
    <dbReference type="NCBI Taxonomy" id="1188229"/>
    <lineage>
        <taxon>Bacteria</taxon>
        <taxon>Bacillati</taxon>
        <taxon>Cyanobacteriota</taxon>
        <taxon>Cyanophyceae</taxon>
        <taxon>Gloeomargaritales</taxon>
        <taxon>Gloeomargaritaceae</taxon>
        <taxon>Gloeomargarita</taxon>
    </lineage>
</organism>
<dbReference type="EMBL" id="CP017675">
    <property type="protein sequence ID" value="APB33443.1"/>
    <property type="molecule type" value="Genomic_DNA"/>
</dbReference>
<protein>
    <submittedName>
        <fullName evidence="1">Transposase</fullName>
    </submittedName>
</protein>
<evidence type="ECO:0000313" key="2">
    <source>
        <dbReference type="Proteomes" id="UP000180235"/>
    </source>
</evidence>
<dbReference type="KEGG" id="glt:GlitD10_1123"/>
<dbReference type="Proteomes" id="UP000180235">
    <property type="component" value="Chromosome"/>
</dbReference>